<dbReference type="SUPFAM" id="SSF75217">
    <property type="entry name" value="alpha/beta knot"/>
    <property type="match status" value="1"/>
</dbReference>
<proteinExistence type="inferred from homology"/>
<dbReference type="AlphaFoldDB" id="A0A3Q8WT05"/>
<evidence type="ECO:0000256" key="3">
    <source>
        <dbReference type="ARBA" id="ARBA00012328"/>
    </source>
</evidence>
<dbReference type="Proteomes" id="UP000270021">
    <property type="component" value="Chromosome"/>
</dbReference>
<feature type="domain" description="Ribosomal RNA small subunit methyltransferase E methyltransferase" evidence="13">
    <location>
        <begin position="77"/>
        <end position="242"/>
    </location>
</feature>
<evidence type="ECO:0000256" key="10">
    <source>
        <dbReference type="ARBA" id="ARBA00025699"/>
    </source>
</evidence>
<evidence type="ECO:0000256" key="12">
    <source>
        <dbReference type="PIRNR" id="PIRNR015601"/>
    </source>
</evidence>
<dbReference type="NCBIfam" id="NF008693">
    <property type="entry name" value="PRK11713.2-3"/>
    <property type="match status" value="1"/>
</dbReference>
<dbReference type="OrthoDB" id="9808126at2"/>
<sequence>MTLPVYIDPELGAQEQGSRIDLSGAEAHHAHVKRTQPGEQIDIVDGRGTRVTVEVSEVSPALVRGTVLTRTVEPAPANPITLVQALAKGGRDEAAIESAVEVGVLGIVPWQADRSIVRWSGPKAVKGRAKWQQIAASAMKQSRQSHLADVSEPVTSGDLAELVRAAVASGGRAFICHESATEPLAGLAIDRPGPLWIIVGPEGGISDAELAALIEAGGEPVLLGRSVLRSGTAGTVAAAVLQVTSGSWR</sequence>
<dbReference type="EC" id="2.1.1.193" evidence="3 12"/>
<protein>
    <recommendedName>
        <fullName evidence="4 12">Ribosomal RNA small subunit methyltransferase E</fullName>
        <ecNumber evidence="3 12">2.1.1.193</ecNumber>
    </recommendedName>
</protein>
<evidence type="ECO:0000256" key="8">
    <source>
        <dbReference type="ARBA" id="ARBA00022679"/>
    </source>
</evidence>
<dbReference type="Pfam" id="PF20260">
    <property type="entry name" value="PUA_4"/>
    <property type="match status" value="1"/>
</dbReference>
<keyword evidence="7 12" id="KW-0489">Methyltransferase</keyword>
<dbReference type="Gene3D" id="3.40.1280.10">
    <property type="match status" value="1"/>
</dbReference>
<reference evidence="15 16" key="1">
    <citation type="submission" date="2018-12" db="EMBL/GenBank/DDBJ databases">
        <title>Complete genome sequence of Flaviflexus salsibiostraticola KCTC 33148.</title>
        <authorList>
            <person name="Bae J.-W."/>
        </authorList>
    </citation>
    <scope>NUCLEOTIDE SEQUENCE [LARGE SCALE GENOMIC DNA]</scope>
    <source>
        <strain evidence="15 16">KCTC 33148</strain>
    </source>
</reference>
<keyword evidence="5 12" id="KW-0963">Cytoplasm</keyword>
<dbReference type="EMBL" id="CP034438">
    <property type="protein sequence ID" value="AZN29500.1"/>
    <property type="molecule type" value="Genomic_DNA"/>
</dbReference>
<keyword evidence="6 12" id="KW-0698">rRNA processing</keyword>
<dbReference type="InterPro" id="IPR029026">
    <property type="entry name" value="tRNA_m1G_MTases_N"/>
</dbReference>
<dbReference type="GO" id="GO:0005737">
    <property type="term" value="C:cytoplasm"/>
    <property type="evidence" value="ECO:0007669"/>
    <property type="project" value="UniProtKB-SubCell"/>
</dbReference>
<comment type="function">
    <text evidence="10 12">Specifically methylates the N3 position of the uracil ring of uridine 1498 (m3U1498) in 16S rRNA. Acts on the fully assembled 30S ribosomal subunit.</text>
</comment>
<organism evidence="15 16">
    <name type="scientific">Flaviflexus salsibiostraticola</name>
    <dbReference type="NCBI Taxonomy" id="1282737"/>
    <lineage>
        <taxon>Bacteria</taxon>
        <taxon>Bacillati</taxon>
        <taxon>Actinomycetota</taxon>
        <taxon>Actinomycetes</taxon>
        <taxon>Actinomycetales</taxon>
        <taxon>Actinomycetaceae</taxon>
        <taxon>Flaviflexus</taxon>
    </lineage>
</organism>
<evidence type="ECO:0000256" key="2">
    <source>
        <dbReference type="ARBA" id="ARBA00005528"/>
    </source>
</evidence>
<dbReference type="InterPro" id="IPR006700">
    <property type="entry name" value="RsmE"/>
</dbReference>
<evidence type="ECO:0000256" key="1">
    <source>
        <dbReference type="ARBA" id="ARBA00004496"/>
    </source>
</evidence>
<evidence type="ECO:0000256" key="4">
    <source>
        <dbReference type="ARBA" id="ARBA00013673"/>
    </source>
</evidence>
<evidence type="ECO:0000256" key="9">
    <source>
        <dbReference type="ARBA" id="ARBA00022691"/>
    </source>
</evidence>
<comment type="similarity">
    <text evidence="2 12">Belongs to the RNA methyltransferase RsmE family.</text>
</comment>
<dbReference type="RefSeq" id="WP_126039351.1">
    <property type="nucleotide sequence ID" value="NZ_CP034438.1"/>
</dbReference>
<accession>A0A3Q8WT05</accession>
<dbReference type="InterPro" id="IPR029028">
    <property type="entry name" value="Alpha/beta_knot_MTases"/>
</dbReference>
<dbReference type="InterPro" id="IPR015947">
    <property type="entry name" value="PUA-like_sf"/>
</dbReference>
<evidence type="ECO:0000256" key="11">
    <source>
        <dbReference type="ARBA" id="ARBA00047944"/>
    </source>
</evidence>
<keyword evidence="16" id="KW-1185">Reference proteome</keyword>
<feature type="domain" description="Ribosomal RNA small subunit methyltransferase E PUA-like" evidence="14">
    <location>
        <begin position="22"/>
        <end position="60"/>
    </location>
</feature>
<evidence type="ECO:0000256" key="6">
    <source>
        <dbReference type="ARBA" id="ARBA00022552"/>
    </source>
</evidence>
<dbReference type="PANTHER" id="PTHR30027">
    <property type="entry name" value="RIBOSOMAL RNA SMALL SUBUNIT METHYLTRANSFERASE E"/>
    <property type="match status" value="1"/>
</dbReference>
<dbReference type="SUPFAM" id="SSF88697">
    <property type="entry name" value="PUA domain-like"/>
    <property type="match status" value="1"/>
</dbReference>
<comment type="catalytic activity">
    <reaction evidence="11 12">
        <text>uridine(1498) in 16S rRNA + S-adenosyl-L-methionine = N(3)-methyluridine(1498) in 16S rRNA + S-adenosyl-L-homocysteine + H(+)</text>
        <dbReference type="Rhea" id="RHEA:42920"/>
        <dbReference type="Rhea" id="RHEA-COMP:10283"/>
        <dbReference type="Rhea" id="RHEA-COMP:10284"/>
        <dbReference type="ChEBI" id="CHEBI:15378"/>
        <dbReference type="ChEBI" id="CHEBI:57856"/>
        <dbReference type="ChEBI" id="CHEBI:59789"/>
        <dbReference type="ChEBI" id="CHEBI:65315"/>
        <dbReference type="ChEBI" id="CHEBI:74502"/>
        <dbReference type="EC" id="2.1.1.193"/>
    </reaction>
</comment>
<keyword evidence="8 12" id="KW-0808">Transferase</keyword>
<evidence type="ECO:0000313" key="16">
    <source>
        <dbReference type="Proteomes" id="UP000270021"/>
    </source>
</evidence>
<dbReference type="CDD" id="cd18084">
    <property type="entry name" value="RsmE-like"/>
    <property type="match status" value="1"/>
</dbReference>
<dbReference type="GO" id="GO:0070475">
    <property type="term" value="P:rRNA base methylation"/>
    <property type="evidence" value="ECO:0007669"/>
    <property type="project" value="TreeGrafter"/>
</dbReference>
<dbReference type="KEGG" id="fsl:EJO69_03645"/>
<dbReference type="PIRSF" id="PIRSF015601">
    <property type="entry name" value="MTase_slr0722"/>
    <property type="match status" value="1"/>
</dbReference>
<evidence type="ECO:0000259" key="14">
    <source>
        <dbReference type="Pfam" id="PF20260"/>
    </source>
</evidence>
<dbReference type="Pfam" id="PF04452">
    <property type="entry name" value="Methyltrans_RNA"/>
    <property type="match status" value="1"/>
</dbReference>
<keyword evidence="9 12" id="KW-0949">S-adenosyl-L-methionine</keyword>
<evidence type="ECO:0000313" key="15">
    <source>
        <dbReference type="EMBL" id="AZN29500.1"/>
    </source>
</evidence>
<evidence type="ECO:0000256" key="7">
    <source>
        <dbReference type="ARBA" id="ARBA00022603"/>
    </source>
</evidence>
<dbReference type="InterPro" id="IPR046886">
    <property type="entry name" value="RsmE_MTase_dom"/>
</dbReference>
<dbReference type="Gene3D" id="2.40.240.20">
    <property type="entry name" value="Hypothetical PUA domain-like, domain 1"/>
    <property type="match status" value="1"/>
</dbReference>
<evidence type="ECO:0000256" key="5">
    <source>
        <dbReference type="ARBA" id="ARBA00022490"/>
    </source>
</evidence>
<name>A0A3Q8WT05_9ACTO</name>
<dbReference type="GO" id="GO:0070042">
    <property type="term" value="F:rRNA (uridine-N3-)-methyltransferase activity"/>
    <property type="evidence" value="ECO:0007669"/>
    <property type="project" value="TreeGrafter"/>
</dbReference>
<dbReference type="NCBIfam" id="TIGR00046">
    <property type="entry name" value="RsmE family RNA methyltransferase"/>
    <property type="match status" value="1"/>
</dbReference>
<comment type="subcellular location">
    <subcellularLocation>
        <location evidence="1 12">Cytoplasm</location>
    </subcellularLocation>
</comment>
<dbReference type="InterPro" id="IPR046887">
    <property type="entry name" value="RsmE_PUA-like"/>
</dbReference>
<gene>
    <name evidence="15" type="ORF">EJO69_03645</name>
</gene>
<dbReference type="PANTHER" id="PTHR30027:SF3">
    <property type="entry name" value="16S RRNA (URACIL(1498)-N(3))-METHYLTRANSFERASE"/>
    <property type="match status" value="1"/>
</dbReference>
<evidence type="ECO:0000259" key="13">
    <source>
        <dbReference type="Pfam" id="PF04452"/>
    </source>
</evidence>